<dbReference type="RefSeq" id="WP_205158483.1">
    <property type="nucleotide sequence ID" value="NZ_JAFEUM010000004.1"/>
</dbReference>
<evidence type="ECO:0000256" key="3">
    <source>
        <dbReference type="SAM" id="Phobius"/>
    </source>
</evidence>
<dbReference type="PANTHER" id="PTHR30290:SF83">
    <property type="entry name" value="ABC TRANSPORTER SUBSTRATE-BINDING PROTEIN"/>
    <property type="match status" value="1"/>
</dbReference>
<keyword evidence="3" id="KW-0812">Transmembrane</keyword>
<gene>
    <name evidence="5" type="ORF">JQC93_10945</name>
</gene>
<dbReference type="PIRSF" id="PIRSF002741">
    <property type="entry name" value="MppA"/>
    <property type="match status" value="1"/>
</dbReference>
<proteinExistence type="inferred from homology"/>
<evidence type="ECO:0000259" key="4">
    <source>
        <dbReference type="Pfam" id="PF00496"/>
    </source>
</evidence>
<feature type="domain" description="Solute-binding protein family 5" evidence="4">
    <location>
        <begin position="89"/>
        <end position="437"/>
    </location>
</feature>
<reference evidence="5 6" key="1">
    <citation type="submission" date="2021-02" db="EMBL/GenBank/DDBJ databases">
        <authorList>
            <person name="Park J.-S."/>
        </authorList>
    </citation>
    <scope>NUCLEOTIDE SEQUENCE [LARGE SCALE GENOMIC DNA]</scope>
    <source>
        <strain evidence="5 6">188UL20-2</strain>
    </source>
</reference>
<evidence type="ECO:0000256" key="2">
    <source>
        <dbReference type="ARBA" id="ARBA00022729"/>
    </source>
</evidence>
<protein>
    <submittedName>
        <fullName evidence="5">ABC transporter substrate-binding protein</fullName>
    </submittedName>
</protein>
<feature type="transmembrane region" description="Helical" evidence="3">
    <location>
        <begin position="18"/>
        <end position="38"/>
    </location>
</feature>
<dbReference type="PROSITE" id="PS01040">
    <property type="entry name" value="SBP_BACTERIAL_5"/>
    <property type="match status" value="1"/>
</dbReference>
<evidence type="ECO:0000313" key="6">
    <source>
        <dbReference type="Proteomes" id="UP000809621"/>
    </source>
</evidence>
<organism evidence="5 6">
    <name type="scientific">Vibrio ulleungensis</name>
    <dbReference type="NCBI Taxonomy" id="2807619"/>
    <lineage>
        <taxon>Bacteria</taxon>
        <taxon>Pseudomonadati</taxon>
        <taxon>Pseudomonadota</taxon>
        <taxon>Gammaproteobacteria</taxon>
        <taxon>Vibrionales</taxon>
        <taxon>Vibrionaceae</taxon>
        <taxon>Vibrio</taxon>
    </lineage>
</organism>
<comment type="caution">
    <text evidence="5">The sequence shown here is derived from an EMBL/GenBank/DDBJ whole genome shotgun (WGS) entry which is preliminary data.</text>
</comment>
<keyword evidence="6" id="KW-1185">Reference proteome</keyword>
<dbReference type="InterPro" id="IPR039424">
    <property type="entry name" value="SBP_5"/>
</dbReference>
<evidence type="ECO:0000313" key="5">
    <source>
        <dbReference type="EMBL" id="MBM7036918.1"/>
    </source>
</evidence>
<keyword evidence="3" id="KW-0472">Membrane</keyword>
<dbReference type="InterPro" id="IPR000914">
    <property type="entry name" value="SBP_5_dom"/>
</dbReference>
<comment type="similarity">
    <text evidence="1">Belongs to the bacterial solute-binding protein 5 family.</text>
</comment>
<dbReference type="Pfam" id="PF00496">
    <property type="entry name" value="SBP_bac_5"/>
    <property type="match status" value="1"/>
</dbReference>
<accession>A0ABS2HHA1</accession>
<sequence>MTEITYASIVRKKKRRRGFVYATFAIVAACSAALLFTGNSPDTVTPNKSNTLSISGPWEISSLDPSKQGYILTRMQVIETLLNVDDYGTITPGLATQWESRDEGLSWHIVLRKGVKFHDGSEMDAKAVVRSLGYAQRKHGTLNKAQVSRISVVKNDEVKIELEKPYAAFASLLTNYSNAILSPASFELDGQVKTLYGSGPYQMESFSPPHKLTVKKFESYWDQRASIEFATYLTGHRAESRLLQAKSGEADIVFTLEPSMLSQLSGSDEVTVHSNLIPRTLLIKLNAGHEFLEPINARKALNMAIDRAAIATNVLGSPGSETAQLMPSSMSQWFIEGVETNPYDLSKAKQLLAELGWMPNASGMLERDGQSFTLTMMTYADRPELTTVATAIQAQWALLGVELNVDVTNSSMIPAGHQDGSLEAALIARNFGFSADPLPIISSDFALGGGDWGTMNWSNAKVDAAISELIETSGANPQTNELSQIVVKEIWNDSPVLPVSSYSQHTSVNKRVMNFKFDPFERDYFINQMFFTKAGND</sequence>
<dbReference type="InterPro" id="IPR030678">
    <property type="entry name" value="Peptide/Ni-bd"/>
</dbReference>
<dbReference type="Proteomes" id="UP000809621">
    <property type="component" value="Unassembled WGS sequence"/>
</dbReference>
<dbReference type="CDD" id="cd08490">
    <property type="entry name" value="PBP2_NikA_DppA_OppA_like_3"/>
    <property type="match status" value="1"/>
</dbReference>
<dbReference type="PANTHER" id="PTHR30290">
    <property type="entry name" value="PERIPLASMIC BINDING COMPONENT OF ABC TRANSPORTER"/>
    <property type="match status" value="1"/>
</dbReference>
<dbReference type="Gene3D" id="3.10.105.10">
    <property type="entry name" value="Dipeptide-binding Protein, Domain 3"/>
    <property type="match status" value="1"/>
</dbReference>
<keyword evidence="2" id="KW-0732">Signal</keyword>
<dbReference type="InterPro" id="IPR023765">
    <property type="entry name" value="SBP_5_CS"/>
</dbReference>
<name>A0ABS2HHA1_9VIBR</name>
<keyword evidence="3" id="KW-1133">Transmembrane helix</keyword>
<evidence type="ECO:0000256" key="1">
    <source>
        <dbReference type="ARBA" id="ARBA00005695"/>
    </source>
</evidence>
<dbReference type="Gene3D" id="3.40.190.10">
    <property type="entry name" value="Periplasmic binding protein-like II"/>
    <property type="match status" value="1"/>
</dbReference>
<dbReference type="EMBL" id="JAFEUM010000004">
    <property type="protein sequence ID" value="MBM7036918.1"/>
    <property type="molecule type" value="Genomic_DNA"/>
</dbReference>
<dbReference type="SUPFAM" id="SSF53850">
    <property type="entry name" value="Periplasmic binding protein-like II"/>
    <property type="match status" value="1"/>
</dbReference>